<reference evidence="1 2" key="1">
    <citation type="submission" date="2017-04" db="EMBL/GenBank/DDBJ databases">
        <authorList>
            <person name="Afonso C.L."/>
            <person name="Miller P.J."/>
            <person name="Scott M.A."/>
            <person name="Spackman E."/>
            <person name="Goraichik I."/>
            <person name="Dimitrov K.M."/>
            <person name="Suarez D.L."/>
            <person name="Swayne D.E."/>
        </authorList>
    </citation>
    <scope>NUCLEOTIDE SEQUENCE [LARGE SCALE GENOMIC DNA]</scope>
    <source>
        <strain evidence="1 2">DSM 22418</strain>
    </source>
</reference>
<name>A0A1X7I7Y6_9SPHI</name>
<evidence type="ECO:0000313" key="1">
    <source>
        <dbReference type="EMBL" id="SMG10461.1"/>
    </source>
</evidence>
<protein>
    <submittedName>
        <fullName evidence="1">Uncharacterized protein</fullName>
    </submittedName>
</protein>
<organism evidence="1 2">
    <name type="scientific">Sphingobacterium psychroaquaticum</name>
    <dbReference type="NCBI Taxonomy" id="561061"/>
    <lineage>
        <taxon>Bacteria</taxon>
        <taxon>Pseudomonadati</taxon>
        <taxon>Bacteroidota</taxon>
        <taxon>Sphingobacteriia</taxon>
        <taxon>Sphingobacteriales</taxon>
        <taxon>Sphingobacteriaceae</taxon>
        <taxon>Sphingobacterium</taxon>
    </lineage>
</organism>
<dbReference type="AlphaFoldDB" id="A0A1X7I7Y6"/>
<proteinExistence type="predicted"/>
<gene>
    <name evidence="1" type="ORF">SAMN05660862_0535</name>
</gene>
<accession>A0A1X7I7Y6</accession>
<evidence type="ECO:0000313" key="2">
    <source>
        <dbReference type="Proteomes" id="UP000192980"/>
    </source>
</evidence>
<sequence length="40" mass="4773">MLPMQNKPTPCQLIWKINKQNVGFLMICQSNLTLYRYIVM</sequence>
<dbReference type="Proteomes" id="UP000192980">
    <property type="component" value="Unassembled WGS sequence"/>
</dbReference>
<dbReference type="EMBL" id="FXAU01000001">
    <property type="protein sequence ID" value="SMG10461.1"/>
    <property type="molecule type" value="Genomic_DNA"/>
</dbReference>
<keyword evidence="2" id="KW-1185">Reference proteome</keyword>